<sequence length="474" mass="53072">MKLTGGIIALFVSLVVATAIDAAQCTNPVTRREWLELTATEKGQYTEALMLLKNRPISGQTRDPTIMSYDDFVQTHVENAVWTHGNAQFYPYHRALMHQFDLAIASTGWTGGVIYWDWPSVSQNWRDSDVFDYFGAPNSTDVDNCVVTGPFSKPNFTIAPGLTQFTRPIAEGGDRTCLRRCGQDVVLTDSTIIISALMNATTYIKFRGDDTSNYHAIGHTVLGVHHGLVDKVWWRWQQLCPEFKTDYEGTLIDVSDPVSDGVNSTAYASLQLDSFEWWKISDFLETESDLLCYNYSKSAGDLPLSLLPGLTCPSAKIVPEVESPIFLENWMQDAIGGLLNQANPVNISKRDLPSSSYSVTKNIDGTLTVNYPDGKKIFIPSKFKIHRVFESNIQAISLTNGKPKMFHEQKSVVLYQEPFCAVKPDPKNHCFLKNPPRLTEKIATGMNLDWNHVQSSDNISAMKVFEHNCKCSTQ</sequence>
<dbReference type="GO" id="GO:0016491">
    <property type="term" value="F:oxidoreductase activity"/>
    <property type="evidence" value="ECO:0007669"/>
    <property type="project" value="InterPro"/>
</dbReference>
<dbReference type="Pfam" id="PF00264">
    <property type="entry name" value="Tyrosinase"/>
    <property type="match status" value="1"/>
</dbReference>
<organism evidence="5 6">
    <name type="scientific">Physocladia obscura</name>
    <dbReference type="NCBI Taxonomy" id="109957"/>
    <lineage>
        <taxon>Eukaryota</taxon>
        <taxon>Fungi</taxon>
        <taxon>Fungi incertae sedis</taxon>
        <taxon>Chytridiomycota</taxon>
        <taxon>Chytridiomycota incertae sedis</taxon>
        <taxon>Chytridiomycetes</taxon>
        <taxon>Chytridiales</taxon>
        <taxon>Chytriomycetaceae</taxon>
        <taxon>Physocladia</taxon>
    </lineage>
</organism>
<accession>A0AAD5T4N1</accession>
<dbReference type="SUPFAM" id="SSF48056">
    <property type="entry name" value="Di-copper centre-containing domain"/>
    <property type="match status" value="1"/>
</dbReference>
<dbReference type="AlphaFoldDB" id="A0AAD5T4N1"/>
<evidence type="ECO:0000256" key="3">
    <source>
        <dbReference type="SAM" id="SignalP"/>
    </source>
</evidence>
<dbReference type="GO" id="GO:0046872">
    <property type="term" value="F:metal ion binding"/>
    <property type="evidence" value="ECO:0007669"/>
    <property type="project" value="UniProtKB-KW"/>
</dbReference>
<evidence type="ECO:0000313" key="5">
    <source>
        <dbReference type="EMBL" id="KAJ3130793.1"/>
    </source>
</evidence>
<evidence type="ECO:0000259" key="4">
    <source>
        <dbReference type="Pfam" id="PF00264"/>
    </source>
</evidence>
<dbReference type="InterPro" id="IPR050316">
    <property type="entry name" value="Tyrosinase/Hemocyanin"/>
</dbReference>
<dbReference type="Gene3D" id="1.10.1280.10">
    <property type="entry name" value="Di-copper center containing domain from catechol oxidase"/>
    <property type="match status" value="1"/>
</dbReference>
<keyword evidence="6" id="KW-1185">Reference proteome</keyword>
<name>A0AAD5T4N1_9FUNG</name>
<comment type="caution">
    <text evidence="5">The sequence shown here is derived from an EMBL/GenBank/DDBJ whole genome shotgun (WGS) entry which is preliminary data.</text>
</comment>
<protein>
    <recommendedName>
        <fullName evidence="4">Tyrosinase copper-binding domain-containing protein</fullName>
    </recommendedName>
</protein>
<dbReference type="PANTHER" id="PTHR11474">
    <property type="entry name" value="TYROSINASE FAMILY MEMBER"/>
    <property type="match status" value="1"/>
</dbReference>
<keyword evidence="3" id="KW-0732">Signal</keyword>
<keyword evidence="2" id="KW-0186">Copper</keyword>
<proteinExistence type="predicted"/>
<reference evidence="5" key="1">
    <citation type="submission" date="2020-05" db="EMBL/GenBank/DDBJ databases">
        <title>Phylogenomic resolution of chytrid fungi.</title>
        <authorList>
            <person name="Stajich J.E."/>
            <person name="Amses K."/>
            <person name="Simmons R."/>
            <person name="Seto K."/>
            <person name="Myers J."/>
            <person name="Bonds A."/>
            <person name="Quandt C.A."/>
            <person name="Barry K."/>
            <person name="Liu P."/>
            <person name="Grigoriev I."/>
            <person name="Longcore J.E."/>
            <person name="James T.Y."/>
        </authorList>
    </citation>
    <scope>NUCLEOTIDE SEQUENCE</scope>
    <source>
        <strain evidence="5">JEL0513</strain>
    </source>
</reference>
<evidence type="ECO:0000313" key="6">
    <source>
        <dbReference type="Proteomes" id="UP001211907"/>
    </source>
</evidence>
<dbReference type="InterPro" id="IPR008922">
    <property type="entry name" value="Di-copper_centre_dom_sf"/>
</dbReference>
<dbReference type="PANTHER" id="PTHR11474:SF126">
    <property type="entry name" value="TYROSINASE-LIKE PROTEIN TYR-1-RELATED"/>
    <property type="match status" value="1"/>
</dbReference>
<dbReference type="InterPro" id="IPR002227">
    <property type="entry name" value="Tyrosinase_Cu-bd"/>
</dbReference>
<feature type="chain" id="PRO_5042056339" description="Tyrosinase copper-binding domain-containing protein" evidence="3">
    <location>
        <begin position="18"/>
        <end position="474"/>
    </location>
</feature>
<keyword evidence="1" id="KW-0479">Metal-binding</keyword>
<gene>
    <name evidence="5" type="ORF">HK100_007483</name>
</gene>
<evidence type="ECO:0000256" key="2">
    <source>
        <dbReference type="ARBA" id="ARBA00023008"/>
    </source>
</evidence>
<dbReference type="EMBL" id="JADGJH010000353">
    <property type="protein sequence ID" value="KAJ3130793.1"/>
    <property type="molecule type" value="Genomic_DNA"/>
</dbReference>
<dbReference type="Proteomes" id="UP001211907">
    <property type="component" value="Unassembled WGS sequence"/>
</dbReference>
<feature type="domain" description="Tyrosinase copper-binding" evidence="4">
    <location>
        <begin position="68"/>
        <end position="238"/>
    </location>
</feature>
<evidence type="ECO:0000256" key="1">
    <source>
        <dbReference type="ARBA" id="ARBA00022723"/>
    </source>
</evidence>
<feature type="signal peptide" evidence="3">
    <location>
        <begin position="1"/>
        <end position="17"/>
    </location>
</feature>